<dbReference type="Proteomes" id="UP001235064">
    <property type="component" value="Unassembled WGS sequence"/>
</dbReference>
<accession>A0ABT7N2X9</accession>
<proteinExistence type="predicted"/>
<evidence type="ECO:0000256" key="1">
    <source>
        <dbReference type="SAM" id="Phobius"/>
    </source>
</evidence>
<reference evidence="2 3" key="1">
    <citation type="submission" date="2023-06" db="EMBL/GenBank/DDBJ databases">
        <title>Microbacterium sp. nov., isolated from a waste landfill.</title>
        <authorList>
            <person name="Wen W."/>
        </authorList>
    </citation>
    <scope>NUCLEOTIDE SEQUENCE [LARGE SCALE GENOMIC DNA]</scope>
    <source>
        <strain evidence="2 3">ASV49</strain>
    </source>
</reference>
<feature type="transmembrane region" description="Helical" evidence="1">
    <location>
        <begin position="72"/>
        <end position="95"/>
    </location>
</feature>
<comment type="caution">
    <text evidence="2">The sequence shown here is derived from an EMBL/GenBank/DDBJ whole genome shotgun (WGS) entry which is preliminary data.</text>
</comment>
<gene>
    <name evidence="2" type="ORF">QSV35_17160</name>
</gene>
<keyword evidence="1" id="KW-1133">Transmembrane helix</keyword>
<keyword evidence="3" id="KW-1185">Reference proteome</keyword>
<feature type="transmembrane region" description="Helical" evidence="1">
    <location>
        <begin position="39"/>
        <end position="60"/>
    </location>
</feature>
<evidence type="ECO:0000313" key="3">
    <source>
        <dbReference type="Proteomes" id="UP001235064"/>
    </source>
</evidence>
<feature type="transmembrane region" description="Helical" evidence="1">
    <location>
        <begin position="12"/>
        <end position="33"/>
    </location>
</feature>
<evidence type="ECO:0000313" key="2">
    <source>
        <dbReference type="EMBL" id="MDL9981065.1"/>
    </source>
</evidence>
<dbReference type="RefSeq" id="WP_286290055.1">
    <property type="nucleotide sequence ID" value="NZ_JASXSZ010000006.1"/>
</dbReference>
<sequence length="96" mass="9428">MSTPQPAPRSALGGVIAVWIVAAVVGVVAGVLAPLGTRATWLAIVLGGCVILSFAIQLAAGRPDGFIRRVGMSVLGALLVLGVIGVGFGLAAIVAV</sequence>
<name>A0ABT7N2X9_9MICO</name>
<organism evidence="2 3">
    <name type="scientific">Microbacterium candidum</name>
    <dbReference type="NCBI Taxonomy" id="3041922"/>
    <lineage>
        <taxon>Bacteria</taxon>
        <taxon>Bacillati</taxon>
        <taxon>Actinomycetota</taxon>
        <taxon>Actinomycetes</taxon>
        <taxon>Micrococcales</taxon>
        <taxon>Microbacteriaceae</taxon>
        <taxon>Microbacterium</taxon>
    </lineage>
</organism>
<keyword evidence="1" id="KW-0472">Membrane</keyword>
<protein>
    <submittedName>
        <fullName evidence="2">Uncharacterized protein</fullName>
    </submittedName>
</protein>
<keyword evidence="1" id="KW-0812">Transmembrane</keyword>
<dbReference type="EMBL" id="JASXSZ010000006">
    <property type="protein sequence ID" value="MDL9981065.1"/>
    <property type="molecule type" value="Genomic_DNA"/>
</dbReference>